<dbReference type="Proteomes" id="UP000749040">
    <property type="component" value="Unassembled WGS sequence"/>
</dbReference>
<evidence type="ECO:0000313" key="4">
    <source>
        <dbReference type="Proteomes" id="UP000749040"/>
    </source>
</evidence>
<dbReference type="SUPFAM" id="SSF101898">
    <property type="entry name" value="NHL repeat"/>
    <property type="match status" value="1"/>
</dbReference>
<gene>
    <name evidence="3" type="ORF">ITX44_23455</name>
</gene>
<dbReference type="EMBL" id="JADKYB010000013">
    <property type="protein sequence ID" value="MBM9507439.1"/>
    <property type="molecule type" value="Genomic_DNA"/>
</dbReference>
<evidence type="ECO:0000256" key="1">
    <source>
        <dbReference type="SAM" id="MobiDB-lite"/>
    </source>
</evidence>
<feature type="region of interest" description="Disordered" evidence="1">
    <location>
        <begin position="145"/>
        <end position="180"/>
    </location>
</feature>
<organism evidence="3 4">
    <name type="scientific">Actinacidiphila acididurans</name>
    <dbReference type="NCBI Taxonomy" id="2784346"/>
    <lineage>
        <taxon>Bacteria</taxon>
        <taxon>Bacillati</taxon>
        <taxon>Actinomycetota</taxon>
        <taxon>Actinomycetes</taxon>
        <taxon>Kitasatosporales</taxon>
        <taxon>Streptomycetaceae</taxon>
        <taxon>Actinacidiphila</taxon>
    </lineage>
</organism>
<sequence>MRRRNPAVAAAVLALGVAGTGAAAATGVLTSSDGPADPIAASGATPTAAATATTTAAAADSPAGDASTAPAAGTPTTPAAAPSAPATTSAPARAAASPAAAPRLTTLAYNAPGGSGGDLVRPIGVSAFQGHVYVSNTPDNVVTRLDGSVPTPIAGTLEGSGENGDGGPASRATLSQPVGTAEDAAGDVYIADTSNDEVAEVTGLARSGSAPGPVAPAGPAS</sequence>
<feature type="signal peptide" evidence="2">
    <location>
        <begin position="1"/>
        <end position="24"/>
    </location>
</feature>
<proteinExistence type="predicted"/>
<comment type="caution">
    <text evidence="3">The sequence shown here is derived from an EMBL/GenBank/DDBJ whole genome shotgun (WGS) entry which is preliminary data.</text>
</comment>
<keyword evidence="4" id="KW-1185">Reference proteome</keyword>
<dbReference type="Gene3D" id="2.120.10.30">
    <property type="entry name" value="TolB, C-terminal domain"/>
    <property type="match status" value="1"/>
</dbReference>
<protein>
    <submittedName>
        <fullName evidence="3">Uncharacterized protein</fullName>
    </submittedName>
</protein>
<dbReference type="InterPro" id="IPR011042">
    <property type="entry name" value="6-blade_b-propeller_TolB-like"/>
</dbReference>
<name>A0ABS2TVR4_9ACTN</name>
<reference evidence="3 4" key="1">
    <citation type="submission" date="2021-01" db="EMBL/GenBank/DDBJ databases">
        <title>Streptomyces acididurans sp. nov., isolated from a peat swamp forest soil.</title>
        <authorList>
            <person name="Chantavorakit T."/>
            <person name="Duangmal K."/>
        </authorList>
    </citation>
    <scope>NUCLEOTIDE SEQUENCE [LARGE SCALE GENOMIC DNA]</scope>
    <source>
        <strain evidence="3 4">KK5PA1</strain>
    </source>
</reference>
<evidence type="ECO:0000313" key="3">
    <source>
        <dbReference type="EMBL" id="MBM9507439.1"/>
    </source>
</evidence>
<feature type="compositionally biased region" description="Low complexity" evidence="1">
    <location>
        <begin position="40"/>
        <end position="97"/>
    </location>
</feature>
<accession>A0ABS2TVR4</accession>
<feature type="chain" id="PRO_5046424577" evidence="2">
    <location>
        <begin position="25"/>
        <end position="221"/>
    </location>
</feature>
<dbReference type="RefSeq" id="WP_205359309.1">
    <property type="nucleotide sequence ID" value="NZ_JADKYB010000013.1"/>
</dbReference>
<evidence type="ECO:0000256" key="2">
    <source>
        <dbReference type="SAM" id="SignalP"/>
    </source>
</evidence>
<keyword evidence="2" id="KW-0732">Signal</keyword>
<feature type="region of interest" description="Disordered" evidence="1">
    <location>
        <begin position="27"/>
        <end position="97"/>
    </location>
</feature>